<dbReference type="AlphaFoldDB" id="A0A1M4V507"/>
<evidence type="ECO:0000256" key="2">
    <source>
        <dbReference type="SAM" id="Phobius"/>
    </source>
</evidence>
<keyword evidence="2" id="KW-0812">Transmembrane</keyword>
<feature type="compositionally biased region" description="Basic and acidic residues" evidence="1">
    <location>
        <begin position="151"/>
        <end position="190"/>
    </location>
</feature>
<evidence type="ECO:0000256" key="1">
    <source>
        <dbReference type="SAM" id="MobiDB-lite"/>
    </source>
</evidence>
<keyword evidence="2" id="KW-0472">Membrane</keyword>
<dbReference type="OrthoDB" id="5187283at2"/>
<gene>
    <name evidence="3" type="ORF">SAMN05444320_101643</name>
</gene>
<feature type="transmembrane region" description="Helical" evidence="2">
    <location>
        <begin position="131"/>
        <end position="148"/>
    </location>
</feature>
<evidence type="ECO:0000313" key="4">
    <source>
        <dbReference type="Proteomes" id="UP000184501"/>
    </source>
</evidence>
<reference evidence="3 4" key="1">
    <citation type="submission" date="2016-11" db="EMBL/GenBank/DDBJ databases">
        <authorList>
            <person name="Jaros S."/>
            <person name="Januszkiewicz K."/>
            <person name="Wedrychowicz H."/>
        </authorList>
    </citation>
    <scope>NUCLEOTIDE SEQUENCE [LARGE SCALE GENOMIC DNA]</scope>
    <source>
        <strain evidence="3 4">DSM 44523</strain>
    </source>
</reference>
<keyword evidence="2" id="KW-1133">Transmembrane helix</keyword>
<dbReference type="STRING" id="2017.SAMN05444320_101643"/>
<dbReference type="RefSeq" id="WP_073479768.1">
    <property type="nucleotide sequence ID" value="NZ_FQVN01000001.1"/>
</dbReference>
<feature type="compositionally biased region" description="Basic residues" evidence="1">
    <location>
        <begin position="90"/>
        <end position="100"/>
    </location>
</feature>
<evidence type="ECO:0000313" key="3">
    <source>
        <dbReference type="EMBL" id="SHE64066.1"/>
    </source>
</evidence>
<sequence length="190" mass="21332">MDEVEAMTRAGERMGHAVGAGLHRARIGAVHAGQQGYRASREMAAKAAAEAHRRLSAHGAAPEQVQSAVVDQADLVRRRLGKAQDELTHRSRRARKRMDRQRRDLAKRTRAARREIAAAVRPDRRRHRRRWPWAIAVLAAALGVAVVLTRRPQEVHLQEEPQGDDRAEMPMPHSRDGQARNEHVRPSPAP</sequence>
<organism evidence="3 4">
    <name type="scientific">Streptoalloteichus hindustanus</name>
    <dbReference type="NCBI Taxonomy" id="2017"/>
    <lineage>
        <taxon>Bacteria</taxon>
        <taxon>Bacillati</taxon>
        <taxon>Actinomycetota</taxon>
        <taxon>Actinomycetes</taxon>
        <taxon>Pseudonocardiales</taxon>
        <taxon>Pseudonocardiaceae</taxon>
        <taxon>Streptoalloteichus</taxon>
    </lineage>
</organism>
<dbReference type="Proteomes" id="UP000184501">
    <property type="component" value="Unassembled WGS sequence"/>
</dbReference>
<feature type="compositionally biased region" description="Basic and acidic residues" evidence="1">
    <location>
        <begin position="101"/>
        <end position="111"/>
    </location>
</feature>
<keyword evidence="4" id="KW-1185">Reference proteome</keyword>
<dbReference type="EMBL" id="FQVN01000001">
    <property type="protein sequence ID" value="SHE64066.1"/>
    <property type="molecule type" value="Genomic_DNA"/>
</dbReference>
<proteinExistence type="predicted"/>
<accession>A0A1M4V507</accession>
<feature type="region of interest" description="Disordered" evidence="1">
    <location>
        <begin position="150"/>
        <end position="190"/>
    </location>
</feature>
<feature type="region of interest" description="Disordered" evidence="1">
    <location>
        <begin position="83"/>
        <end position="111"/>
    </location>
</feature>
<name>A0A1M4V507_STRHI</name>
<protein>
    <submittedName>
        <fullName evidence="3">Uncharacterized protein</fullName>
    </submittedName>
</protein>